<keyword evidence="2" id="KW-1015">Disulfide bond</keyword>
<evidence type="ECO:0000256" key="1">
    <source>
        <dbReference type="PIRSR" id="PIRSR637460-1"/>
    </source>
</evidence>
<feature type="disulfide bond" evidence="2">
    <location>
        <begin position="197"/>
        <end position="246"/>
    </location>
</feature>
<dbReference type="GO" id="GO:0004806">
    <property type="term" value="F:triacylglycerol lipase activity"/>
    <property type="evidence" value="ECO:0007669"/>
    <property type="project" value="TreeGrafter"/>
</dbReference>
<gene>
    <name evidence="6" type="ORF">Mkiyose1413_46500</name>
    <name evidence="5" type="ORF">SRL2020028_38600</name>
</gene>
<feature type="chain" id="PRO_5040340321" evidence="3">
    <location>
        <begin position="22"/>
        <end position="290"/>
    </location>
</feature>
<feature type="domain" description="SGNH hydrolase-type esterase" evidence="4">
    <location>
        <begin position="37"/>
        <end position="274"/>
    </location>
</feature>
<evidence type="ECO:0000256" key="3">
    <source>
        <dbReference type="SAM" id="SignalP"/>
    </source>
</evidence>
<feature type="active site" evidence="1">
    <location>
        <position position="267"/>
    </location>
</feature>
<protein>
    <submittedName>
        <fullName evidence="6">Hydrolase</fullName>
    </submittedName>
</protein>
<feature type="active site" description="Nucleophile" evidence="1">
    <location>
        <position position="41"/>
    </location>
</feature>
<dbReference type="CDD" id="cd01823">
    <property type="entry name" value="SEST_like"/>
    <property type="match status" value="1"/>
</dbReference>
<feature type="disulfide bond" evidence="2">
    <location>
        <begin position="134"/>
        <end position="144"/>
    </location>
</feature>
<dbReference type="InterPro" id="IPR037460">
    <property type="entry name" value="SEST-like"/>
</dbReference>
<dbReference type="EMBL" id="BRXE01000055">
    <property type="protein sequence ID" value="GLB84604.1"/>
    <property type="molecule type" value="Genomic_DNA"/>
</dbReference>
<keyword evidence="3" id="KW-0732">Signal</keyword>
<dbReference type="InterPro" id="IPR013830">
    <property type="entry name" value="SGNH_hydro"/>
</dbReference>
<feature type="disulfide bond" evidence="2">
    <location>
        <begin position="57"/>
        <end position="82"/>
    </location>
</feature>
<dbReference type="InterPro" id="IPR036514">
    <property type="entry name" value="SGNH_hydro_sf"/>
</dbReference>
<organism evidence="6 7">
    <name type="scientific">Mycobacterium kiyosense</name>
    <dbReference type="NCBI Taxonomy" id="2871094"/>
    <lineage>
        <taxon>Bacteria</taxon>
        <taxon>Bacillati</taxon>
        <taxon>Actinomycetota</taxon>
        <taxon>Actinomycetes</taxon>
        <taxon>Mycobacteriales</taxon>
        <taxon>Mycobacteriaceae</taxon>
        <taxon>Mycobacterium</taxon>
    </lineage>
</organism>
<evidence type="ECO:0000313" key="5">
    <source>
        <dbReference type="EMBL" id="GLB84604.1"/>
    </source>
</evidence>
<evidence type="ECO:0000259" key="4">
    <source>
        <dbReference type="Pfam" id="PF13472"/>
    </source>
</evidence>
<keyword evidence="6" id="KW-0378">Hydrolase</keyword>
<dbReference type="EMBL" id="BRZI01000053">
    <property type="protein sequence ID" value="GLD32767.1"/>
    <property type="molecule type" value="Genomic_DNA"/>
</dbReference>
<name>A0A9P3QCV0_9MYCO</name>
<dbReference type="PANTHER" id="PTHR37981">
    <property type="entry name" value="LIPASE 2"/>
    <property type="match status" value="1"/>
</dbReference>
<evidence type="ECO:0000313" key="6">
    <source>
        <dbReference type="EMBL" id="GLD32767.1"/>
    </source>
</evidence>
<proteinExistence type="predicted"/>
<reference evidence="6" key="1">
    <citation type="submission" date="2022-08" db="EMBL/GenBank/DDBJ databases">
        <title>Mycobacterium kiyosense sp. nov., scotochromogenic slow-glowing species isolated from respiratory specimens.</title>
        <authorList>
            <person name="Fukano H."/>
            <person name="Kazumi Y."/>
            <person name="Sakagami N."/>
            <person name="Ato M."/>
            <person name="Mitarai S."/>
            <person name="Hoshino Y."/>
        </authorList>
    </citation>
    <scope>NUCLEOTIDE SEQUENCE</scope>
    <source>
        <strain evidence="6">1413</strain>
        <strain evidence="5">SRL2020-028</strain>
    </source>
</reference>
<dbReference type="GO" id="GO:0019433">
    <property type="term" value="P:triglyceride catabolic process"/>
    <property type="evidence" value="ECO:0007669"/>
    <property type="project" value="TreeGrafter"/>
</dbReference>
<comment type="caution">
    <text evidence="6">The sequence shown here is derived from an EMBL/GenBank/DDBJ whole genome shotgun (WGS) entry which is preliminary data.</text>
</comment>
<sequence length="290" mass="30930">MVSTRLGIAMLVGCVCVGCAAAPPAGPGSASRPRYVAMGDSFAAAPGVPERAAPRNCHKSTNNYPAILARRLAATTFRDVTCSGATTDDIYSRAQQTGDGLVPRQLDALDATTELITITVGANDVGLAADAESCEVKGSNPRPCSEKLVVDQVDSVSRLISEQAPVWAAMLDEVRARAPHARIIVVGYGLFLRTDGCYPEQPILPADANYLQAKIDELDDRQRQLATQKGVEFFDTRAMSRDHDMCAPPAERYVEGYATRNRAVPLHPTALGAAAIGNALTDYLVLSENR</sequence>
<accession>A0A9P3QCV0</accession>
<keyword evidence="7" id="KW-1185">Reference proteome</keyword>
<dbReference type="GeneID" id="83630128"/>
<evidence type="ECO:0000313" key="7">
    <source>
        <dbReference type="Proteomes" id="UP001064782"/>
    </source>
</evidence>
<dbReference type="SUPFAM" id="SSF52266">
    <property type="entry name" value="SGNH hydrolase"/>
    <property type="match status" value="1"/>
</dbReference>
<feature type="signal peptide" evidence="3">
    <location>
        <begin position="1"/>
        <end position="21"/>
    </location>
</feature>
<dbReference type="Pfam" id="PF13472">
    <property type="entry name" value="Lipase_GDSL_2"/>
    <property type="match status" value="1"/>
</dbReference>
<dbReference type="Gene3D" id="3.40.50.1110">
    <property type="entry name" value="SGNH hydrolase"/>
    <property type="match status" value="1"/>
</dbReference>
<dbReference type="Proteomes" id="UP001064782">
    <property type="component" value="Unassembled WGS sequence"/>
</dbReference>
<dbReference type="Proteomes" id="UP001165663">
    <property type="component" value="Unassembled WGS sequence"/>
</dbReference>
<evidence type="ECO:0000256" key="2">
    <source>
        <dbReference type="PIRSR" id="PIRSR637460-2"/>
    </source>
</evidence>
<dbReference type="RefSeq" id="WP_236979069.1">
    <property type="nucleotide sequence ID" value="NZ_BRXE01000055.1"/>
</dbReference>
<dbReference type="PANTHER" id="PTHR37981:SF1">
    <property type="entry name" value="SGNH HYDROLASE-TYPE ESTERASE DOMAIN-CONTAINING PROTEIN"/>
    <property type="match status" value="1"/>
</dbReference>
<dbReference type="AlphaFoldDB" id="A0A9P3QCV0"/>